<dbReference type="EMBL" id="LSMT01000414">
    <property type="protein sequence ID" value="PFX18369.1"/>
    <property type="molecule type" value="Genomic_DNA"/>
</dbReference>
<gene>
    <name evidence="6" type="ORF">AWC38_SpisGene17250</name>
</gene>
<dbReference type="STRING" id="50429.A0A2B4RNK1"/>
<dbReference type="GO" id="GO:0046872">
    <property type="term" value="F:metal ion binding"/>
    <property type="evidence" value="ECO:0007669"/>
    <property type="project" value="UniProtKB-KW"/>
</dbReference>
<evidence type="ECO:0000256" key="4">
    <source>
        <dbReference type="SAM" id="SignalP"/>
    </source>
</evidence>
<feature type="domain" description="DDE Tnp4" evidence="5">
    <location>
        <begin position="234"/>
        <end position="392"/>
    </location>
</feature>
<keyword evidence="2" id="KW-0479">Metal-binding</keyword>
<keyword evidence="4" id="KW-0732">Signal</keyword>
<dbReference type="OrthoDB" id="5969175at2759"/>
<comment type="caution">
    <text evidence="6">The sequence shown here is derived from an EMBL/GenBank/DDBJ whole genome shotgun (WGS) entry which is preliminary data.</text>
</comment>
<protein>
    <recommendedName>
        <fullName evidence="5">DDE Tnp4 domain-containing protein</fullName>
    </recommendedName>
</protein>
<dbReference type="AlphaFoldDB" id="A0A2B4RNK1"/>
<feature type="coiled-coil region" evidence="3">
    <location>
        <begin position="197"/>
        <end position="231"/>
    </location>
</feature>
<evidence type="ECO:0000256" key="1">
    <source>
        <dbReference type="ARBA" id="ARBA00001968"/>
    </source>
</evidence>
<keyword evidence="7" id="KW-1185">Reference proteome</keyword>
<accession>A0A2B4RNK1</accession>
<dbReference type="PANTHER" id="PTHR23080:SF144">
    <property type="entry name" value="SPINDLE AND KINETOCHORE ASSOCIATED COMPLEX SUBUNIT 3"/>
    <property type="match status" value="1"/>
</dbReference>
<evidence type="ECO:0000313" key="6">
    <source>
        <dbReference type="EMBL" id="PFX18369.1"/>
    </source>
</evidence>
<evidence type="ECO:0000256" key="3">
    <source>
        <dbReference type="SAM" id="Coils"/>
    </source>
</evidence>
<dbReference type="InterPro" id="IPR027806">
    <property type="entry name" value="HARBI1_dom"/>
</dbReference>
<feature type="chain" id="PRO_5012134553" description="DDE Tnp4 domain-containing protein" evidence="4">
    <location>
        <begin position="23"/>
        <end position="401"/>
    </location>
</feature>
<organism evidence="6 7">
    <name type="scientific">Stylophora pistillata</name>
    <name type="common">Smooth cauliflower coral</name>
    <dbReference type="NCBI Taxonomy" id="50429"/>
    <lineage>
        <taxon>Eukaryota</taxon>
        <taxon>Metazoa</taxon>
        <taxon>Cnidaria</taxon>
        <taxon>Anthozoa</taxon>
        <taxon>Hexacorallia</taxon>
        <taxon>Scleractinia</taxon>
        <taxon>Astrocoeniina</taxon>
        <taxon>Pocilloporidae</taxon>
        <taxon>Stylophora</taxon>
    </lineage>
</organism>
<evidence type="ECO:0000259" key="5">
    <source>
        <dbReference type="Pfam" id="PF13359"/>
    </source>
</evidence>
<dbReference type="Proteomes" id="UP000225706">
    <property type="component" value="Unassembled WGS sequence"/>
</dbReference>
<evidence type="ECO:0000256" key="2">
    <source>
        <dbReference type="ARBA" id="ARBA00022723"/>
    </source>
</evidence>
<dbReference type="PANTHER" id="PTHR23080">
    <property type="entry name" value="THAP DOMAIN PROTEIN"/>
    <property type="match status" value="1"/>
</dbReference>
<feature type="signal peptide" evidence="4">
    <location>
        <begin position="1"/>
        <end position="22"/>
    </location>
</feature>
<reference evidence="7" key="1">
    <citation type="journal article" date="2017" name="bioRxiv">
        <title>Comparative analysis of the genomes of Stylophora pistillata and Acropora digitifera provides evidence for extensive differences between species of corals.</title>
        <authorList>
            <person name="Voolstra C.R."/>
            <person name="Li Y."/>
            <person name="Liew Y.J."/>
            <person name="Baumgarten S."/>
            <person name="Zoccola D."/>
            <person name="Flot J.-F."/>
            <person name="Tambutte S."/>
            <person name="Allemand D."/>
            <person name="Aranda M."/>
        </authorList>
    </citation>
    <scope>NUCLEOTIDE SEQUENCE [LARGE SCALE GENOMIC DNA]</scope>
</reference>
<name>A0A2B4RNK1_STYPI</name>
<dbReference type="Pfam" id="PF13359">
    <property type="entry name" value="DDE_Tnp_4"/>
    <property type="match status" value="1"/>
</dbReference>
<evidence type="ECO:0000313" key="7">
    <source>
        <dbReference type="Proteomes" id="UP000225706"/>
    </source>
</evidence>
<comment type="cofactor">
    <cofactor evidence="1">
        <name>a divalent metal cation</name>
        <dbReference type="ChEBI" id="CHEBI:60240"/>
    </cofactor>
</comment>
<proteinExistence type="predicted"/>
<keyword evidence="3" id="KW-0175">Coiled coil</keyword>
<sequence length="401" mass="44567">MRFIVLAVMALTLPVLLWDRKAQPPVKERTRAICVAVMRYWRAGERISVKEDHGDKALYYDGCQMLKSQEVNKVVVEEFERTKGSGAGKLASSLRDNLFWGQPTDLYDTEDADWAPSLNLGHNSVKNVDGKRKDRYDLIKEKRRKSEGAQALLELQNLTEFLQEEPAEATDCVTATGINESTTETSETSVKSCEIQTDTSSSDIQALEAEIKSLREDNSKVREQLKEVSLDENRASNPLARAQTYSSYKHHNTVKYLIGITPQGSVAFISDGWGGRVSDKHLTEESGLLENLLPGDVILADRGFDIAESVALFCARIKIPAFTKGKKQLSGIEVEQTRRIANVRIHVERVIGNIRKKYGILSATQPIGFAVSRDGDKTTLDKTVAVSCALTNLCDSVVPFE</sequence>